<dbReference type="Proteomes" id="UP001595846">
    <property type="component" value="Unassembled WGS sequence"/>
</dbReference>
<evidence type="ECO:0000256" key="2">
    <source>
        <dbReference type="ARBA" id="ARBA00008478"/>
    </source>
</evidence>
<dbReference type="InterPro" id="IPR045865">
    <property type="entry name" value="ACT-like_dom_sf"/>
</dbReference>
<keyword evidence="7 8" id="KW-0804">Transcription</keyword>
<reference evidence="11 12" key="1">
    <citation type="journal article" date="2019" name="Int. J. Syst. Evol. Microbiol.">
        <title>The Global Catalogue of Microorganisms (GCM) 10K type strain sequencing project: providing services to taxonomists for standard genome sequencing and annotation.</title>
        <authorList>
            <consortium name="The Broad Institute Genomics Platform"/>
            <consortium name="The Broad Institute Genome Sequencing Center for Infectious Disease"/>
            <person name="Wu L."/>
            <person name="Ma J."/>
        </authorList>
    </citation>
    <scope>NUCLEOTIDE SEQUENCE [LARGE SCALE GENOMIC DNA]</scope>
    <source>
        <strain evidence="11 12">IBRC-M 10256</strain>
    </source>
</reference>
<feature type="domain" description="Ribbon-helix-helix protein CopG" evidence="9">
    <location>
        <begin position="3"/>
        <end position="39"/>
    </location>
</feature>
<gene>
    <name evidence="11" type="primary">nikR</name>
    <name evidence="11" type="ORF">ACFOUR_03180</name>
</gene>
<dbReference type="AlphaFoldDB" id="A0ABD5NK99"/>
<evidence type="ECO:0000256" key="7">
    <source>
        <dbReference type="ARBA" id="ARBA00023163"/>
    </source>
</evidence>
<dbReference type="Pfam" id="PF08753">
    <property type="entry name" value="NikR_C"/>
    <property type="match status" value="1"/>
</dbReference>
<dbReference type="InterPro" id="IPR010985">
    <property type="entry name" value="Ribbon_hlx_hlx"/>
</dbReference>
<dbReference type="GeneID" id="73904453"/>
<feature type="binding site" evidence="8">
    <location>
        <position position="88"/>
    </location>
    <ligand>
        <name>Ni(2+)</name>
        <dbReference type="ChEBI" id="CHEBI:49786"/>
    </ligand>
</feature>
<evidence type="ECO:0000313" key="12">
    <source>
        <dbReference type="Proteomes" id="UP001595846"/>
    </source>
</evidence>
<dbReference type="SUPFAM" id="SSF55021">
    <property type="entry name" value="ACT-like"/>
    <property type="match status" value="1"/>
</dbReference>
<dbReference type="Gene3D" id="3.30.70.1150">
    <property type="entry name" value="ACT-like. Chain A, domain 2"/>
    <property type="match status" value="1"/>
</dbReference>
<keyword evidence="12" id="KW-1185">Reference proteome</keyword>
<dbReference type="InterPro" id="IPR002145">
    <property type="entry name" value="CopG"/>
</dbReference>
<keyword evidence="3 8" id="KW-0533">Nickel</keyword>
<evidence type="ECO:0000259" key="9">
    <source>
        <dbReference type="Pfam" id="PF01402"/>
    </source>
</evidence>
<dbReference type="InterPro" id="IPR027271">
    <property type="entry name" value="Acetolactate_synth/TF_NikR_C"/>
</dbReference>
<comment type="cofactor">
    <cofactor evidence="8">
        <name>Ni(2+)</name>
        <dbReference type="ChEBI" id="CHEBI:49786"/>
    </cofactor>
    <text evidence="8">Binds 1 nickel ion per subunit.</text>
</comment>
<accession>A0ABD5NK99</accession>
<name>A0ABD5NK99_9EURY</name>
<evidence type="ECO:0000256" key="4">
    <source>
        <dbReference type="ARBA" id="ARBA00022723"/>
    </source>
</evidence>
<dbReference type="InterPro" id="IPR014864">
    <property type="entry name" value="TF_NikR_Ni-bd_C"/>
</dbReference>
<organism evidence="11 12">
    <name type="scientific">Halovivax cerinus</name>
    <dbReference type="NCBI Taxonomy" id="1487865"/>
    <lineage>
        <taxon>Archaea</taxon>
        <taxon>Methanobacteriati</taxon>
        <taxon>Methanobacteriota</taxon>
        <taxon>Stenosarchaea group</taxon>
        <taxon>Halobacteria</taxon>
        <taxon>Halobacteriales</taxon>
        <taxon>Natrialbaceae</taxon>
        <taxon>Halovivax</taxon>
    </lineage>
</organism>
<dbReference type="SUPFAM" id="SSF47598">
    <property type="entry name" value="Ribbon-helix-helix"/>
    <property type="match status" value="1"/>
</dbReference>
<dbReference type="InterPro" id="IPR050192">
    <property type="entry name" value="CopG/NikR_regulator"/>
</dbReference>
<evidence type="ECO:0000256" key="3">
    <source>
        <dbReference type="ARBA" id="ARBA00022596"/>
    </source>
</evidence>
<dbReference type="InterPro" id="IPR022988">
    <property type="entry name" value="Ni_resp_reg_NikR"/>
</dbReference>
<dbReference type="HAMAP" id="MF_00476">
    <property type="entry name" value="NikR"/>
    <property type="match status" value="1"/>
</dbReference>
<sequence length="143" mass="16268">MAVVSVSMPDELLERLDQFAEEHGYTGRSEVVREASRTLLGEFEEKQLEDRTLMGVVTVLFDYETTTVEERMISLRHEYERLVASNFHSHVGDHFCMELFVLEGDLEDISTFVGKIRATSDILTVDYSVLPVDDVDPLRTGGH</sequence>
<evidence type="ECO:0000256" key="1">
    <source>
        <dbReference type="ARBA" id="ARBA00002339"/>
    </source>
</evidence>
<keyword evidence="6 8" id="KW-0238">DNA-binding</keyword>
<proteinExistence type="inferred from homology"/>
<dbReference type="GO" id="GO:0003700">
    <property type="term" value="F:DNA-binding transcription factor activity"/>
    <property type="evidence" value="ECO:0007669"/>
    <property type="project" value="UniProtKB-UniRule"/>
</dbReference>
<comment type="similarity">
    <text evidence="2 8">Belongs to the transcriptional regulatory CopG/NikR family.</text>
</comment>
<evidence type="ECO:0000259" key="10">
    <source>
        <dbReference type="Pfam" id="PF08753"/>
    </source>
</evidence>
<dbReference type="NCBIfam" id="NF002815">
    <property type="entry name" value="PRK02967.1"/>
    <property type="match status" value="1"/>
</dbReference>
<dbReference type="Gene3D" id="1.10.1220.10">
    <property type="entry name" value="Met repressor-like"/>
    <property type="match status" value="1"/>
</dbReference>
<evidence type="ECO:0000256" key="8">
    <source>
        <dbReference type="HAMAP-Rule" id="MF_00476"/>
    </source>
</evidence>
<feature type="binding site" evidence="8">
    <location>
        <position position="96"/>
    </location>
    <ligand>
        <name>Ni(2+)</name>
        <dbReference type="ChEBI" id="CHEBI:49786"/>
    </ligand>
</feature>
<feature type="binding site" evidence="8">
    <location>
        <position position="90"/>
    </location>
    <ligand>
        <name>Ni(2+)</name>
        <dbReference type="ChEBI" id="CHEBI:49786"/>
    </ligand>
</feature>
<feature type="binding site" evidence="8">
    <location>
        <position position="77"/>
    </location>
    <ligand>
        <name>Ni(2+)</name>
        <dbReference type="ChEBI" id="CHEBI:49786"/>
    </ligand>
</feature>
<feature type="domain" description="Transcription factor NikR nickel binding C-terminal" evidence="10">
    <location>
        <begin position="54"/>
        <end position="129"/>
    </location>
</feature>
<comment type="caution">
    <text evidence="11">The sequence shown here is derived from an EMBL/GenBank/DDBJ whole genome shotgun (WGS) entry which is preliminary data.</text>
</comment>
<dbReference type="InterPro" id="IPR013321">
    <property type="entry name" value="Arc_rbn_hlx_hlx"/>
</dbReference>
<evidence type="ECO:0000256" key="6">
    <source>
        <dbReference type="ARBA" id="ARBA00023125"/>
    </source>
</evidence>
<dbReference type="GO" id="GO:0003677">
    <property type="term" value="F:DNA binding"/>
    <property type="evidence" value="ECO:0007669"/>
    <property type="project" value="UniProtKB-KW"/>
</dbReference>
<dbReference type="RefSeq" id="WP_256531701.1">
    <property type="nucleotide sequence ID" value="NZ_CP101824.1"/>
</dbReference>
<evidence type="ECO:0000313" key="11">
    <source>
        <dbReference type="EMBL" id="MFC3957377.1"/>
    </source>
</evidence>
<protein>
    <recommendedName>
        <fullName evidence="8">Putative nickel-responsive regulator</fullName>
    </recommendedName>
</protein>
<dbReference type="GO" id="GO:0016151">
    <property type="term" value="F:nickel cation binding"/>
    <property type="evidence" value="ECO:0007669"/>
    <property type="project" value="UniProtKB-UniRule"/>
</dbReference>
<dbReference type="PANTHER" id="PTHR34719:SF3">
    <property type="entry name" value="NICKEL-RESPONSIVE REGULATOR-RELATED"/>
    <property type="match status" value="1"/>
</dbReference>
<dbReference type="Pfam" id="PF01402">
    <property type="entry name" value="RHH_1"/>
    <property type="match status" value="1"/>
</dbReference>
<evidence type="ECO:0000256" key="5">
    <source>
        <dbReference type="ARBA" id="ARBA00023015"/>
    </source>
</evidence>
<comment type="function">
    <text evidence="1 8">Transcriptional regulator.</text>
</comment>
<dbReference type="PANTHER" id="PTHR34719">
    <property type="entry name" value="NICKEL-RESPONSIVE REGULATOR"/>
    <property type="match status" value="1"/>
</dbReference>
<keyword evidence="4 8" id="KW-0479">Metal-binding</keyword>
<dbReference type="CDD" id="cd22231">
    <property type="entry name" value="RHH_NikR_HicB-like"/>
    <property type="match status" value="1"/>
</dbReference>
<dbReference type="EMBL" id="JBHSAQ010000001">
    <property type="protein sequence ID" value="MFC3957377.1"/>
    <property type="molecule type" value="Genomic_DNA"/>
</dbReference>
<keyword evidence="5 8" id="KW-0805">Transcription regulation</keyword>